<dbReference type="Pfam" id="PF00145">
    <property type="entry name" value="DNA_methylase"/>
    <property type="match status" value="1"/>
</dbReference>
<feature type="compositionally biased region" description="Gly residues" evidence="7">
    <location>
        <begin position="189"/>
        <end position="200"/>
    </location>
</feature>
<dbReference type="GO" id="GO:0008168">
    <property type="term" value="F:methyltransferase activity"/>
    <property type="evidence" value="ECO:0007669"/>
    <property type="project" value="UniProtKB-KW"/>
</dbReference>
<proteinExistence type="inferred from homology"/>
<sequence>MILSLCSGIGALDLAVERLTGQRLALYAEIDPHASAVMATHFPGVPNLGDITRADWQAVAEDHPEVTTITAGFPCQDISSAGTREGINGKRSGVWKSVADAIRILRPEIAFLENVAAIRTRGLDIVAADLAANGYDLQWTSLRASDIGAPHRRDRWFGIAIAQNADRATGQKRRPPAPGRTEVRHREISGGGGGGARSHP</sequence>
<keyword evidence="9" id="KW-1185">Reference proteome</keyword>
<reference evidence="8 9" key="1">
    <citation type="submission" date="2021-01" db="EMBL/GenBank/DDBJ databases">
        <title>Streptomyces acididurans sp. nov., isolated from a peat swamp forest soil.</title>
        <authorList>
            <person name="Chantavorakit T."/>
            <person name="Duangmal K."/>
        </authorList>
    </citation>
    <scope>NUCLEOTIDE SEQUENCE [LARGE SCALE GENOMIC DNA]</scope>
    <source>
        <strain evidence="8 9">KK5PA1</strain>
    </source>
</reference>
<dbReference type="InterPro" id="IPR001525">
    <property type="entry name" value="C5_MeTfrase"/>
</dbReference>
<feature type="active site" evidence="6">
    <location>
        <position position="75"/>
    </location>
</feature>
<dbReference type="PRINTS" id="PR00105">
    <property type="entry name" value="C5METTRFRASE"/>
</dbReference>
<comment type="caution">
    <text evidence="8">The sequence shown here is derived from an EMBL/GenBank/DDBJ whole genome shotgun (WGS) entry which is preliminary data.</text>
</comment>
<keyword evidence="3 6" id="KW-0808">Transferase</keyword>
<dbReference type="InterPro" id="IPR029063">
    <property type="entry name" value="SAM-dependent_MTases_sf"/>
</dbReference>
<evidence type="ECO:0000256" key="3">
    <source>
        <dbReference type="ARBA" id="ARBA00022679"/>
    </source>
</evidence>
<evidence type="ECO:0000256" key="5">
    <source>
        <dbReference type="ARBA" id="ARBA00022747"/>
    </source>
</evidence>
<evidence type="ECO:0000256" key="6">
    <source>
        <dbReference type="PROSITE-ProRule" id="PRU01016"/>
    </source>
</evidence>
<evidence type="ECO:0000256" key="2">
    <source>
        <dbReference type="ARBA" id="ARBA00022603"/>
    </source>
</evidence>
<dbReference type="EMBL" id="JADKYB010000004">
    <property type="protein sequence ID" value="MBM9504541.1"/>
    <property type="molecule type" value="Genomic_DNA"/>
</dbReference>
<gene>
    <name evidence="8" type="ORF">ITX44_08330</name>
</gene>
<accession>A0ABS2TNG1</accession>
<evidence type="ECO:0000256" key="4">
    <source>
        <dbReference type="ARBA" id="ARBA00022691"/>
    </source>
</evidence>
<dbReference type="GO" id="GO:0032259">
    <property type="term" value="P:methylation"/>
    <property type="evidence" value="ECO:0007669"/>
    <property type="project" value="UniProtKB-KW"/>
</dbReference>
<evidence type="ECO:0000313" key="9">
    <source>
        <dbReference type="Proteomes" id="UP000749040"/>
    </source>
</evidence>
<protein>
    <recommendedName>
        <fullName evidence="1">DNA (cytosine-5-)-methyltransferase</fullName>
        <ecNumber evidence="1">2.1.1.37</ecNumber>
    </recommendedName>
</protein>
<dbReference type="SUPFAM" id="SSF53335">
    <property type="entry name" value="S-adenosyl-L-methionine-dependent methyltransferases"/>
    <property type="match status" value="1"/>
</dbReference>
<keyword evidence="5" id="KW-0680">Restriction system</keyword>
<dbReference type="PROSITE" id="PS51679">
    <property type="entry name" value="SAM_MT_C5"/>
    <property type="match status" value="1"/>
</dbReference>
<name>A0ABS2TNG1_9ACTN</name>
<dbReference type="PANTHER" id="PTHR46098">
    <property type="entry name" value="TRNA (CYTOSINE(38)-C(5))-METHYLTRANSFERASE"/>
    <property type="match status" value="1"/>
</dbReference>
<evidence type="ECO:0000313" key="8">
    <source>
        <dbReference type="EMBL" id="MBM9504541.1"/>
    </source>
</evidence>
<dbReference type="EC" id="2.1.1.37" evidence="1"/>
<dbReference type="PANTHER" id="PTHR46098:SF1">
    <property type="entry name" value="TRNA (CYTOSINE(38)-C(5))-METHYLTRANSFERASE"/>
    <property type="match status" value="1"/>
</dbReference>
<feature type="region of interest" description="Disordered" evidence="7">
    <location>
        <begin position="165"/>
        <end position="200"/>
    </location>
</feature>
<organism evidence="8 9">
    <name type="scientific">Actinacidiphila acididurans</name>
    <dbReference type="NCBI Taxonomy" id="2784346"/>
    <lineage>
        <taxon>Bacteria</taxon>
        <taxon>Bacillati</taxon>
        <taxon>Actinomycetota</taxon>
        <taxon>Actinomycetes</taxon>
        <taxon>Kitasatosporales</taxon>
        <taxon>Streptomycetaceae</taxon>
        <taxon>Actinacidiphila</taxon>
    </lineage>
</organism>
<evidence type="ECO:0000256" key="1">
    <source>
        <dbReference type="ARBA" id="ARBA00011975"/>
    </source>
</evidence>
<evidence type="ECO:0000256" key="7">
    <source>
        <dbReference type="SAM" id="MobiDB-lite"/>
    </source>
</evidence>
<dbReference type="Proteomes" id="UP000749040">
    <property type="component" value="Unassembled WGS sequence"/>
</dbReference>
<comment type="similarity">
    <text evidence="6">Belongs to the class I-like SAM-binding methyltransferase superfamily. C5-methyltransferase family.</text>
</comment>
<keyword evidence="2 6" id="KW-0489">Methyltransferase</keyword>
<dbReference type="InterPro" id="IPR050750">
    <property type="entry name" value="C5-MTase"/>
</dbReference>
<keyword evidence="4 6" id="KW-0949">S-adenosyl-L-methionine</keyword>
<dbReference type="Gene3D" id="3.40.50.150">
    <property type="entry name" value="Vaccinia Virus protein VP39"/>
    <property type="match status" value="1"/>
</dbReference>